<proteinExistence type="predicted"/>
<organism evidence="3 4">
    <name type="scientific">Hypsibius exemplaris</name>
    <name type="common">Freshwater tardigrade</name>
    <dbReference type="NCBI Taxonomy" id="2072580"/>
    <lineage>
        <taxon>Eukaryota</taxon>
        <taxon>Metazoa</taxon>
        <taxon>Ecdysozoa</taxon>
        <taxon>Tardigrada</taxon>
        <taxon>Eutardigrada</taxon>
        <taxon>Parachela</taxon>
        <taxon>Hypsibioidea</taxon>
        <taxon>Hypsibiidae</taxon>
        <taxon>Hypsibius</taxon>
    </lineage>
</organism>
<feature type="compositionally biased region" description="Low complexity" evidence="1">
    <location>
        <begin position="299"/>
        <end position="312"/>
    </location>
</feature>
<evidence type="ECO:0000313" key="3">
    <source>
        <dbReference type="EMBL" id="OQV22028.1"/>
    </source>
</evidence>
<sequence>MDITSTACVLASILLISRATCQQYGNILQQPAGMPYVGSPLSMTGQQYPQQQVLPSAGFGYPATNTFQQYPQQQQQQFQQQQAPTAFSGPITQQQQQTTFPGANYNQQQQPQMMNSGYPQQATPNPYYTMLPTNQQQQALPQQSMFPVASNQQGAFGAATPYGQALTQGYVPATPQQFSQPMMQPQQSALPSNVPPTTQQQQQDFQYNGPAAGNLMGNGNGMMMGRSLASPPLLQQTNVGMPLQQTGNFNGGQGNGGFVNGQSNGGFVNGQGNGGFVNGGQGNGGFVNGGQGNGGFVNGGQQPFWPSQQQPQLAMFPLNQQSQGGGFSTGGQQAPSIAAAVSSTEAPVQREAGKTPK</sequence>
<evidence type="ECO:0000313" key="4">
    <source>
        <dbReference type="Proteomes" id="UP000192578"/>
    </source>
</evidence>
<dbReference type="Proteomes" id="UP000192578">
    <property type="component" value="Unassembled WGS sequence"/>
</dbReference>
<evidence type="ECO:0000256" key="1">
    <source>
        <dbReference type="SAM" id="MobiDB-lite"/>
    </source>
</evidence>
<feature type="region of interest" description="Disordered" evidence="1">
    <location>
        <begin position="74"/>
        <end position="130"/>
    </location>
</feature>
<feature type="region of interest" description="Disordered" evidence="1">
    <location>
        <begin position="251"/>
        <end position="357"/>
    </location>
</feature>
<feature type="compositionally biased region" description="Polar residues" evidence="1">
    <location>
        <begin position="113"/>
        <end position="130"/>
    </location>
</feature>
<dbReference type="AlphaFoldDB" id="A0A1W0X3M2"/>
<protein>
    <submittedName>
        <fullName evidence="3">Uncharacterized protein</fullName>
    </submittedName>
</protein>
<comment type="caution">
    <text evidence="3">The sequence shown here is derived from an EMBL/GenBank/DDBJ whole genome shotgun (WGS) entry which is preliminary data.</text>
</comment>
<evidence type="ECO:0000256" key="2">
    <source>
        <dbReference type="SAM" id="SignalP"/>
    </source>
</evidence>
<feature type="region of interest" description="Disordered" evidence="1">
    <location>
        <begin position="175"/>
        <end position="200"/>
    </location>
</feature>
<name>A0A1W0X3M2_HYPEX</name>
<feature type="compositionally biased region" description="Low complexity" evidence="1">
    <location>
        <begin position="175"/>
        <end position="188"/>
    </location>
</feature>
<reference evidence="4" key="1">
    <citation type="submission" date="2017-01" db="EMBL/GenBank/DDBJ databases">
        <title>Comparative genomics of anhydrobiosis in the tardigrade Hypsibius dujardini.</title>
        <authorList>
            <person name="Yoshida Y."/>
            <person name="Koutsovoulos G."/>
            <person name="Laetsch D."/>
            <person name="Stevens L."/>
            <person name="Kumar S."/>
            <person name="Horikawa D."/>
            <person name="Ishino K."/>
            <person name="Komine S."/>
            <person name="Tomita M."/>
            <person name="Blaxter M."/>
            <person name="Arakawa K."/>
        </authorList>
    </citation>
    <scope>NUCLEOTIDE SEQUENCE [LARGE SCALE GENOMIC DNA]</scope>
    <source>
        <strain evidence="4">Z151</strain>
    </source>
</reference>
<feature type="compositionally biased region" description="Gly residues" evidence="1">
    <location>
        <begin position="251"/>
        <end position="298"/>
    </location>
</feature>
<accession>A0A1W0X3M2</accession>
<keyword evidence="4" id="KW-1185">Reference proteome</keyword>
<feature type="signal peptide" evidence="2">
    <location>
        <begin position="1"/>
        <end position="21"/>
    </location>
</feature>
<dbReference type="EMBL" id="MTYJ01000019">
    <property type="protein sequence ID" value="OQV22028.1"/>
    <property type="molecule type" value="Genomic_DNA"/>
</dbReference>
<feature type="chain" id="PRO_5013388862" evidence="2">
    <location>
        <begin position="22"/>
        <end position="357"/>
    </location>
</feature>
<gene>
    <name evidence="3" type="ORF">BV898_03875</name>
</gene>
<keyword evidence="2" id="KW-0732">Signal</keyword>